<dbReference type="GO" id="GO:0004497">
    <property type="term" value="F:monooxygenase activity"/>
    <property type="evidence" value="ECO:0007669"/>
    <property type="project" value="UniProtKB-KW"/>
</dbReference>
<keyword evidence="4 9" id="KW-0349">Heme</keyword>
<dbReference type="InterPro" id="IPR050196">
    <property type="entry name" value="Cytochrome_P450_Monoox"/>
</dbReference>
<comment type="subcellular location">
    <subcellularLocation>
        <location evidence="2">Endoplasmic reticulum membrane</location>
    </subcellularLocation>
</comment>
<keyword evidence="11" id="KW-1133">Transmembrane helix</keyword>
<keyword evidence="10" id="KW-0560">Oxidoreductase</keyword>
<evidence type="ECO:0000256" key="1">
    <source>
        <dbReference type="ARBA" id="ARBA00001971"/>
    </source>
</evidence>
<evidence type="ECO:0000256" key="6">
    <source>
        <dbReference type="ARBA" id="ARBA00023004"/>
    </source>
</evidence>
<dbReference type="GO" id="GO:0005506">
    <property type="term" value="F:iron ion binding"/>
    <property type="evidence" value="ECO:0007669"/>
    <property type="project" value="InterPro"/>
</dbReference>
<dbReference type="PROSITE" id="PS00086">
    <property type="entry name" value="CYTOCHROME_P450"/>
    <property type="match status" value="1"/>
</dbReference>
<feature type="binding site" description="axial binding residue" evidence="9">
    <location>
        <position position="475"/>
    </location>
    <ligand>
        <name>heme</name>
        <dbReference type="ChEBI" id="CHEBI:30413"/>
    </ligand>
    <ligandPart>
        <name>Fe</name>
        <dbReference type="ChEBI" id="CHEBI:18248"/>
    </ligandPart>
</feature>
<comment type="similarity">
    <text evidence="3 10">Belongs to the cytochrome P450 family.</text>
</comment>
<dbReference type="InterPro" id="IPR036396">
    <property type="entry name" value="Cyt_P450_sf"/>
</dbReference>
<keyword evidence="5" id="KW-0256">Endoplasmic reticulum</keyword>
<dbReference type="Proteomes" id="UP000827092">
    <property type="component" value="Unassembled WGS sequence"/>
</dbReference>
<dbReference type="InterPro" id="IPR017972">
    <property type="entry name" value="Cyt_P450_CS"/>
</dbReference>
<keyword evidence="13" id="KW-1185">Reference proteome</keyword>
<accession>A0AAV6VJV0</accession>
<keyword evidence="9 10" id="KW-0479">Metal-binding</keyword>
<evidence type="ECO:0000313" key="12">
    <source>
        <dbReference type="EMBL" id="KAG8196949.1"/>
    </source>
</evidence>
<dbReference type="EMBL" id="JAFNEN010000062">
    <property type="protein sequence ID" value="KAG8196949.1"/>
    <property type="molecule type" value="Genomic_DNA"/>
</dbReference>
<dbReference type="InterPro" id="IPR001128">
    <property type="entry name" value="Cyt_P450"/>
</dbReference>
<reference evidence="12 13" key="1">
    <citation type="journal article" date="2022" name="Nat. Ecol. Evol.">
        <title>A masculinizing supergene underlies an exaggerated male reproductive morph in a spider.</title>
        <authorList>
            <person name="Hendrickx F."/>
            <person name="De Corte Z."/>
            <person name="Sonet G."/>
            <person name="Van Belleghem S.M."/>
            <person name="Kostlbacher S."/>
            <person name="Vangestel C."/>
        </authorList>
    </citation>
    <scope>NUCLEOTIDE SEQUENCE [LARGE SCALE GENOMIC DNA]</scope>
    <source>
        <strain evidence="12">W744_W776</strain>
    </source>
</reference>
<evidence type="ECO:0000256" key="11">
    <source>
        <dbReference type="SAM" id="Phobius"/>
    </source>
</evidence>
<organism evidence="12 13">
    <name type="scientific">Oedothorax gibbosus</name>
    <dbReference type="NCBI Taxonomy" id="931172"/>
    <lineage>
        <taxon>Eukaryota</taxon>
        <taxon>Metazoa</taxon>
        <taxon>Ecdysozoa</taxon>
        <taxon>Arthropoda</taxon>
        <taxon>Chelicerata</taxon>
        <taxon>Arachnida</taxon>
        <taxon>Araneae</taxon>
        <taxon>Araneomorphae</taxon>
        <taxon>Entelegynae</taxon>
        <taxon>Araneoidea</taxon>
        <taxon>Linyphiidae</taxon>
        <taxon>Erigoninae</taxon>
        <taxon>Oedothorax</taxon>
    </lineage>
</organism>
<keyword evidence="8 11" id="KW-0472">Membrane</keyword>
<keyword evidence="11" id="KW-0812">Transmembrane</keyword>
<evidence type="ECO:0000256" key="2">
    <source>
        <dbReference type="ARBA" id="ARBA00004586"/>
    </source>
</evidence>
<dbReference type="GO" id="GO:0005789">
    <property type="term" value="C:endoplasmic reticulum membrane"/>
    <property type="evidence" value="ECO:0007669"/>
    <property type="project" value="UniProtKB-SubCell"/>
</dbReference>
<sequence length="532" mass="61673">MFSWVTQLQTEPGTGYWPILVPLGIVLFLVLLQWLWWRYNLGGLSTLPGTKCEWHVVMLVCILSSVFRNKTTDTNVLFFQLLRGLCSIHQQVNYGLFYMWTGLRPVVFCFSPELFEAILKSPNNLRKSFDYTFLKLWLKEGLVTSQGSKWKQRRRAITSAFHFRILEDFVSVFDDQSKYLVAKLKKACAEKPACVDIVPYVTLCTLDIICETAMGLKIKAQDNKDSFYVKSMHRVAEAFIARLLRPWLWSDWIYFKTQRGKTFAQDSAKMDKFTSKVIADRKKEMMSKMLTSGESSEPRSDKKKAFMDLLLDMHLSDPKHFTERDIQEEVDSFMFAGHDTTAVGTSWALYMLGHHQDVQERVVEELEEVFGSDPDVRFDEESLRRLKYLDCVIKEVQRLYPPAPYIGRQLQEDVEVNGYRIPKGTTCMLVIHVLHRNKDSFPDPEVFDPDRFLPDNCLHRHPFAYCPFSAGPRSCIGQKFAMLEEKALLANVLMNFRVRSVDARDKLQLTAEMVLRAKGGIRLQLTPRTEIK</sequence>
<evidence type="ECO:0000256" key="3">
    <source>
        <dbReference type="ARBA" id="ARBA00010617"/>
    </source>
</evidence>
<comment type="cofactor">
    <cofactor evidence="1 9">
        <name>heme</name>
        <dbReference type="ChEBI" id="CHEBI:30413"/>
    </cofactor>
</comment>
<feature type="transmembrane region" description="Helical" evidence="11">
    <location>
        <begin position="15"/>
        <end position="37"/>
    </location>
</feature>
<evidence type="ECO:0000256" key="8">
    <source>
        <dbReference type="ARBA" id="ARBA00023136"/>
    </source>
</evidence>
<dbReference type="SUPFAM" id="SSF48264">
    <property type="entry name" value="Cytochrome P450"/>
    <property type="match status" value="1"/>
</dbReference>
<evidence type="ECO:0000256" key="5">
    <source>
        <dbReference type="ARBA" id="ARBA00022824"/>
    </source>
</evidence>
<name>A0AAV6VJV0_9ARAC</name>
<dbReference type="Pfam" id="PF00067">
    <property type="entry name" value="p450"/>
    <property type="match status" value="1"/>
</dbReference>
<dbReference type="CDD" id="cd20628">
    <property type="entry name" value="CYP4"/>
    <property type="match status" value="1"/>
</dbReference>
<evidence type="ECO:0000313" key="13">
    <source>
        <dbReference type="Proteomes" id="UP000827092"/>
    </source>
</evidence>
<evidence type="ECO:0000256" key="7">
    <source>
        <dbReference type="ARBA" id="ARBA00023033"/>
    </source>
</evidence>
<keyword evidence="7 10" id="KW-0503">Monooxygenase</keyword>
<dbReference type="InterPro" id="IPR002401">
    <property type="entry name" value="Cyt_P450_E_grp-I"/>
</dbReference>
<dbReference type="GO" id="GO:0016705">
    <property type="term" value="F:oxidoreductase activity, acting on paired donors, with incorporation or reduction of molecular oxygen"/>
    <property type="evidence" value="ECO:0007669"/>
    <property type="project" value="InterPro"/>
</dbReference>
<dbReference type="PANTHER" id="PTHR24291">
    <property type="entry name" value="CYTOCHROME P450 FAMILY 4"/>
    <property type="match status" value="1"/>
</dbReference>
<evidence type="ECO:0000256" key="10">
    <source>
        <dbReference type="RuleBase" id="RU000461"/>
    </source>
</evidence>
<dbReference type="AlphaFoldDB" id="A0AAV6VJV0"/>
<protein>
    <recommendedName>
        <fullName evidence="14">Cytochrome P450</fullName>
    </recommendedName>
</protein>
<comment type="caution">
    <text evidence="12">The sequence shown here is derived from an EMBL/GenBank/DDBJ whole genome shotgun (WGS) entry which is preliminary data.</text>
</comment>
<dbReference type="Gene3D" id="1.10.630.10">
    <property type="entry name" value="Cytochrome P450"/>
    <property type="match status" value="1"/>
</dbReference>
<gene>
    <name evidence="12" type="ORF">JTE90_009008</name>
</gene>
<dbReference type="PRINTS" id="PR00463">
    <property type="entry name" value="EP450I"/>
</dbReference>
<evidence type="ECO:0008006" key="14">
    <source>
        <dbReference type="Google" id="ProtNLM"/>
    </source>
</evidence>
<proteinExistence type="inferred from homology"/>
<dbReference type="PRINTS" id="PR00385">
    <property type="entry name" value="P450"/>
</dbReference>
<dbReference type="GO" id="GO:0020037">
    <property type="term" value="F:heme binding"/>
    <property type="evidence" value="ECO:0007669"/>
    <property type="project" value="InterPro"/>
</dbReference>
<evidence type="ECO:0000256" key="4">
    <source>
        <dbReference type="ARBA" id="ARBA00022617"/>
    </source>
</evidence>
<evidence type="ECO:0000256" key="9">
    <source>
        <dbReference type="PIRSR" id="PIRSR602401-1"/>
    </source>
</evidence>
<keyword evidence="6 9" id="KW-0408">Iron</keyword>
<dbReference type="PANTHER" id="PTHR24291:SF189">
    <property type="entry name" value="CYTOCHROME P450 4C3-RELATED"/>
    <property type="match status" value="1"/>
</dbReference>